<evidence type="ECO:0000256" key="2">
    <source>
        <dbReference type="SAM" id="Phobius"/>
    </source>
</evidence>
<dbReference type="eggNOG" id="KOG3202">
    <property type="taxonomic scope" value="Eukaryota"/>
</dbReference>
<dbReference type="InterPro" id="IPR041875">
    <property type="entry name" value="Syntaxin-8_SNARE"/>
</dbReference>
<dbReference type="PROSITE" id="PS50192">
    <property type="entry name" value="T_SNARE"/>
    <property type="match status" value="1"/>
</dbReference>
<keyword evidence="2" id="KW-0812">Transmembrane</keyword>
<dbReference type="OrthoDB" id="428895at2759"/>
<evidence type="ECO:0000256" key="1">
    <source>
        <dbReference type="SAM" id="Coils"/>
    </source>
</evidence>
<evidence type="ECO:0000313" key="4">
    <source>
        <dbReference type="EnsemblMetazoa" id="MDOA006918-PA"/>
    </source>
</evidence>
<evidence type="ECO:0000259" key="3">
    <source>
        <dbReference type="PROSITE" id="PS50192"/>
    </source>
</evidence>
<gene>
    <name evidence="4" type="primary">101898247</name>
    <name evidence="6" type="synonym">LOC101898247</name>
</gene>
<dbReference type="VEuPathDB" id="VectorBase:MDOA006918"/>
<dbReference type="KEGG" id="mde:101898247"/>
<reference evidence="6" key="2">
    <citation type="submission" date="2025-04" db="UniProtKB">
        <authorList>
            <consortium name="RefSeq"/>
        </authorList>
    </citation>
    <scope>IDENTIFICATION</scope>
    <source>
        <strain evidence="6">Aabys</strain>
    </source>
</reference>
<dbReference type="EnsemblMetazoa" id="MDOA006918-RA">
    <property type="protein sequence ID" value="MDOA006918-PA"/>
    <property type="gene ID" value="MDOA006918"/>
</dbReference>
<accession>A0A1I8MNT5</accession>
<dbReference type="Proteomes" id="UP001652621">
    <property type="component" value="Unplaced"/>
</dbReference>
<proteinExistence type="predicted"/>
<keyword evidence="5" id="KW-1185">Reference proteome</keyword>
<dbReference type="AlphaFoldDB" id="A0A1I8MNT5"/>
<dbReference type="Gene3D" id="1.20.5.110">
    <property type="match status" value="1"/>
</dbReference>
<dbReference type="GeneID" id="101898247"/>
<feature type="transmembrane region" description="Helical" evidence="2">
    <location>
        <begin position="218"/>
        <end position="235"/>
    </location>
</feature>
<dbReference type="SUPFAM" id="SSF58038">
    <property type="entry name" value="SNARE fusion complex"/>
    <property type="match status" value="1"/>
</dbReference>
<feature type="coiled-coil region" evidence="1">
    <location>
        <begin position="51"/>
        <end position="106"/>
    </location>
</feature>
<keyword evidence="1" id="KW-0175">Coiled coil</keyword>
<organism evidence="4">
    <name type="scientific">Musca domestica</name>
    <name type="common">House fly</name>
    <dbReference type="NCBI Taxonomy" id="7370"/>
    <lineage>
        <taxon>Eukaryota</taxon>
        <taxon>Metazoa</taxon>
        <taxon>Ecdysozoa</taxon>
        <taxon>Arthropoda</taxon>
        <taxon>Hexapoda</taxon>
        <taxon>Insecta</taxon>
        <taxon>Pterygota</taxon>
        <taxon>Neoptera</taxon>
        <taxon>Endopterygota</taxon>
        <taxon>Diptera</taxon>
        <taxon>Brachycera</taxon>
        <taxon>Muscomorpha</taxon>
        <taxon>Muscoidea</taxon>
        <taxon>Muscidae</taxon>
        <taxon>Musca</taxon>
    </lineage>
</organism>
<sequence length="236" mass="26918">MALVDVDSWLTEYESCSRLNHTLLSQLNERDGKIQSSPDYNRLTLSIQVGIKQFDRELQQLKYELNGASKNKTITFEEIERRQRLLDALQSQRQILQNKYTNTTRNDRAALLESNWPSTSATRDVADTADEDSAAIIDVERLKQAQIDMMEQQNQGLETLSQTLARQRALATQLGQEVEDQNDILDNLANTIERVDTGVNRETRSISLINRSDSNTCGYWVVIIVLFVAIVIVALW</sequence>
<dbReference type="STRING" id="7370.A0A1I8MNT5"/>
<dbReference type="VEuPathDB" id="VectorBase:MDOMA2_007214"/>
<protein>
    <submittedName>
        <fullName evidence="6">Syntaxin-8</fullName>
    </submittedName>
</protein>
<dbReference type="RefSeq" id="XP_005178882.1">
    <property type="nucleotide sequence ID" value="XM_005178825.3"/>
</dbReference>
<keyword evidence="2" id="KW-0472">Membrane</keyword>
<reference evidence="4" key="1">
    <citation type="submission" date="2020-05" db="UniProtKB">
        <authorList>
            <consortium name="EnsemblMetazoa"/>
        </authorList>
    </citation>
    <scope>IDENTIFICATION</scope>
    <source>
        <strain evidence="4">Aabys</strain>
    </source>
</reference>
<dbReference type="CDD" id="cd15852">
    <property type="entry name" value="SNARE_Syntaxin8"/>
    <property type="match status" value="1"/>
</dbReference>
<dbReference type="InterPro" id="IPR000727">
    <property type="entry name" value="T_SNARE_dom"/>
</dbReference>
<feature type="domain" description="T-SNARE coiled-coil homology" evidence="3">
    <location>
        <begin position="147"/>
        <end position="209"/>
    </location>
</feature>
<dbReference type="SMART" id="SM00397">
    <property type="entry name" value="t_SNARE"/>
    <property type="match status" value="1"/>
</dbReference>
<evidence type="ECO:0000313" key="5">
    <source>
        <dbReference type="Proteomes" id="UP001652621"/>
    </source>
</evidence>
<keyword evidence="2" id="KW-1133">Transmembrane helix</keyword>
<evidence type="ECO:0000313" key="6">
    <source>
        <dbReference type="RefSeq" id="XP_005178882.1"/>
    </source>
</evidence>
<name>A0A1I8MNT5_MUSDO</name>